<sequence>MTKSDHTYPDISFIRQSVEAGGVTKHELMQRLHQSAIRLNEYANKLLMDQHFLISETPYQVEVIALTVKELGFPEGTVTAALYKKADELELTLCPIELGPFLRLAYTEQEEHVSHKKNQAPAGSMTIASEPLYDRGDFPKGFYLRRKDGELWLRGYSADHLHVWNPEDVFIFCVKGKGNTE</sequence>
<dbReference type="HOGENOM" id="CLU_130261_0_0_9"/>
<dbReference type="AlphaFoldDB" id="A0A0B5ALM8"/>
<dbReference type="OrthoDB" id="8246499at2"/>
<gene>
    <name evidence="1" type="ORF">JMA_02900</name>
</gene>
<dbReference type="BioCyc" id="JESP1508404:G14D9-9507-MONOMER"/>
<dbReference type="STRING" id="1508404.JMA_02900"/>
<reference evidence="1 2" key="1">
    <citation type="submission" date="2014-08" db="EMBL/GenBank/DDBJ databases">
        <title>Complete genome of a marine bacteria Jeotgalibacillus malaysiensis.</title>
        <authorList>
            <person name="Yaakop A.S."/>
            <person name="Chan K.-G."/>
            <person name="Goh K.M."/>
        </authorList>
    </citation>
    <scope>NUCLEOTIDE SEQUENCE [LARGE SCALE GENOMIC DNA]</scope>
    <source>
        <strain evidence="1 2">D5</strain>
    </source>
</reference>
<accession>A0A0B5ALM8</accession>
<keyword evidence="1" id="KW-0067">ATP-binding</keyword>
<keyword evidence="2" id="KW-1185">Reference proteome</keyword>
<dbReference type="Proteomes" id="UP000031449">
    <property type="component" value="Chromosome"/>
</dbReference>
<proteinExistence type="predicted"/>
<protein>
    <submittedName>
        <fullName evidence="1">Helicase</fullName>
    </submittedName>
</protein>
<dbReference type="EMBL" id="CP009416">
    <property type="protein sequence ID" value="AJD89607.1"/>
    <property type="molecule type" value="Genomic_DNA"/>
</dbReference>
<keyword evidence="1" id="KW-0547">Nucleotide-binding</keyword>
<dbReference type="KEGG" id="jeo:JMA_02900"/>
<evidence type="ECO:0000313" key="2">
    <source>
        <dbReference type="Proteomes" id="UP000031449"/>
    </source>
</evidence>
<evidence type="ECO:0000313" key="1">
    <source>
        <dbReference type="EMBL" id="AJD89607.1"/>
    </source>
</evidence>
<dbReference type="GO" id="GO:0004386">
    <property type="term" value="F:helicase activity"/>
    <property type="evidence" value="ECO:0007669"/>
    <property type="project" value="UniProtKB-KW"/>
</dbReference>
<name>A0A0B5ALM8_9BACL</name>
<keyword evidence="1" id="KW-0378">Hydrolase</keyword>
<organism evidence="1 2">
    <name type="scientific">Jeotgalibacillus malaysiensis</name>
    <dbReference type="NCBI Taxonomy" id="1508404"/>
    <lineage>
        <taxon>Bacteria</taxon>
        <taxon>Bacillati</taxon>
        <taxon>Bacillota</taxon>
        <taxon>Bacilli</taxon>
        <taxon>Bacillales</taxon>
        <taxon>Caryophanaceae</taxon>
        <taxon>Jeotgalibacillus</taxon>
    </lineage>
</organism>
<keyword evidence="1" id="KW-0347">Helicase</keyword>